<proteinExistence type="predicted"/>
<gene>
    <name evidence="4" type="primary">rsph14</name>
    <name evidence="4" type="ORF">G4P62_010740</name>
</gene>
<reference evidence="4" key="1">
    <citation type="submission" date="2020-03" db="EMBL/GenBank/DDBJ databases">
        <title>Intra-Species Differences in Population Size shape Life History and Genome Evolution.</title>
        <authorList>
            <person name="Willemsen D."/>
            <person name="Cui R."/>
            <person name="Valenzano D.R."/>
        </authorList>
    </citation>
    <scope>NUCLEOTIDE SEQUENCE</scope>
    <source>
        <strain evidence="4">GRZ</strain>
        <tissue evidence="4">Whole</tissue>
    </source>
</reference>
<protein>
    <submittedName>
        <fullName evidence="4">Radial spoke head 14-like protein</fullName>
    </submittedName>
</protein>
<organism evidence="4 5">
    <name type="scientific">Nothobranchius furzeri</name>
    <name type="common">Turquoise killifish</name>
    <dbReference type="NCBI Taxonomy" id="105023"/>
    <lineage>
        <taxon>Eukaryota</taxon>
        <taxon>Metazoa</taxon>
        <taxon>Chordata</taxon>
        <taxon>Craniata</taxon>
        <taxon>Vertebrata</taxon>
        <taxon>Euteleostomi</taxon>
        <taxon>Actinopterygii</taxon>
        <taxon>Neopterygii</taxon>
        <taxon>Teleostei</taxon>
        <taxon>Neoteleostei</taxon>
        <taxon>Acanthomorphata</taxon>
        <taxon>Ovalentaria</taxon>
        <taxon>Atherinomorphae</taxon>
        <taxon>Cyprinodontiformes</taxon>
        <taxon>Nothobranchiidae</taxon>
        <taxon>Nothobranchius</taxon>
    </lineage>
</organism>
<name>A0A9D2XNH7_NOTFU</name>
<dbReference type="Gene3D" id="1.25.10.10">
    <property type="entry name" value="Leucine-rich Repeat Variant"/>
    <property type="match status" value="2"/>
</dbReference>
<sequence>MDPDRASVAYGRRAVPQLFEQLQQPETSGRLRALTSLCDLVHEPERFYQTITGGFLEQLKVLLEDQDPSVRTKTCELLCLLTTRSLGRLFLISSSLLPPLWELLDDPSSSCRRNVYLVLTHLAELPAGADVLHTLVPRLMLKLQEEEEEEEEEKVLLLSILSSCSRVDPLPTLSLNGVHLMGQRLSHHSLDIRREACAVLLELSVPEDGKRQVCDQQLLPVLVSLLQDEDVELQTNAAGVIMNVVILTSGKHLILGLKVLPILLELLSQEEEEEERRGRKALILYCLQTLASLAEAPSGRRVLLEQLPLLERRSRDQDQDIQRVAQTTIRVVTWTP</sequence>
<accession>A0A9D2XNH7</accession>
<evidence type="ECO:0000313" key="4">
    <source>
        <dbReference type="EMBL" id="KAF7205401.1"/>
    </source>
</evidence>
<dbReference type="InterPro" id="IPR016024">
    <property type="entry name" value="ARM-type_fold"/>
</dbReference>
<feature type="repeat" description="ARM" evidence="2">
    <location>
        <begin position="217"/>
        <end position="255"/>
    </location>
</feature>
<dbReference type="InterPro" id="IPR032682">
    <property type="entry name" value="Cnd1_C"/>
</dbReference>
<feature type="repeat" description="HEAT" evidence="1">
    <location>
        <begin position="218"/>
        <end position="253"/>
    </location>
</feature>
<dbReference type="InterPro" id="IPR042856">
    <property type="entry name" value="RSP14"/>
</dbReference>
<dbReference type="PANTHER" id="PTHR15599">
    <property type="entry name" value="RTDR1"/>
    <property type="match status" value="1"/>
</dbReference>
<dbReference type="InterPro" id="IPR000225">
    <property type="entry name" value="Armadillo"/>
</dbReference>
<dbReference type="GeneID" id="107386139"/>
<dbReference type="SMART" id="SM00185">
    <property type="entry name" value="ARM"/>
    <property type="match status" value="3"/>
</dbReference>
<dbReference type="PROSITE" id="PS50077">
    <property type="entry name" value="HEAT_REPEAT"/>
    <property type="match status" value="1"/>
</dbReference>
<feature type="domain" description="Condensin complex subunit 1 C-terminal" evidence="3">
    <location>
        <begin position="50"/>
        <end position="165"/>
    </location>
</feature>
<dbReference type="OrthoDB" id="409644at2759"/>
<dbReference type="OMA" id="VWQHDVI"/>
<dbReference type="Pfam" id="PF12717">
    <property type="entry name" value="Cnd1"/>
    <property type="match status" value="1"/>
</dbReference>
<dbReference type="AlphaFoldDB" id="A0A9D2XNH7"/>
<dbReference type="Pfam" id="PF00514">
    <property type="entry name" value="Arm"/>
    <property type="match status" value="1"/>
</dbReference>
<evidence type="ECO:0000313" key="5">
    <source>
        <dbReference type="Proteomes" id="UP000822369"/>
    </source>
</evidence>
<evidence type="ECO:0000259" key="3">
    <source>
        <dbReference type="Pfam" id="PF12717"/>
    </source>
</evidence>
<dbReference type="InterPro" id="IPR011989">
    <property type="entry name" value="ARM-like"/>
</dbReference>
<dbReference type="KEGG" id="nfu:107386139"/>
<dbReference type="Proteomes" id="UP000822369">
    <property type="component" value="Chromosome 15"/>
</dbReference>
<comment type="caution">
    <text evidence="4">The sequence shown here is derived from an EMBL/GenBank/DDBJ whole genome shotgun (WGS) entry which is preliminary data.</text>
</comment>
<dbReference type="SUPFAM" id="SSF48371">
    <property type="entry name" value="ARM repeat"/>
    <property type="match status" value="1"/>
</dbReference>
<evidence type="ECO:0000256" key="1">
    <source>
        <dbReference type="PROSITE-ProRule" id="PRU00103"/>
    </source>
</evidence>
<evidence type="ECO:0000256" key="2">
    <source>
        <dbReference type="PROSITE-ProRule" id="PRU00259"/>
    </source>
</evidence>
<dbReference type="PANTHER" id="PTHR15599:SF1">
    <property type="entry name" value="RADIAL SPOKE HEAD 14 HOMOLOG"/>
    <property type="match status" value="1"/>
</dbReference>
<dbReference type="PROSITE" id="PS50176">
    <property type="entry name" value="ARM_REPEAT"/>
    <property type="match status" value="1"/>
</dbReference>
<dbReference type="CTD" id="27156"/>
<dbReference type="EMBL" id="JAAVVJ010000015">
    <property type="protein sequence ID" value="KAF7205401.1"/>
    <property type="molecule type" value="Genomic_DNA"/>
</dbReference>
<dbReference type="InterPro" id="IPR021133">
    <property type="entry name" value="HEAT_type_2"/>
</dbReference>
<dbReference type="RefSeq" id="XP_015815825.3">
    <property type="nucleotide sequence ID" value="XM_015960339.3"/>
</dbReference>